<gene>
    <name evidence="1" type="ORF">QAD02_012273</name>
</gene>
<proteinExistence type="predicted"/>
<evidence type="ECO:0000313" key="1">
    <source>
        <dbReference type="EMBL" id="KAJ8676486.1"/>
    </source>
</evidence>
<protein>
    <submittedName>
        <fullName evidence="1">Uncharacterized protein</fullName>
    </submittedName>
</protein>
<comment type="caution">
    <text evidence="1">The sequence shown here is derived from an EMBL/GenBank/DDBJ whole genome shotgun (WGS) entry which is preliminary data.</text>
</comment>
<sequence length="405" mass="44436">MGLCGKLVSLLPLLCFFTISCGTEEGTDQELPGKGRFLLPALPVQNDGSFVYVTWDRYKSQELRIKLHLLKPPGSEILHSFTYKPSVNSSVPSLEYFYISGDLWYGTVGELVPQYRFVVVTGVAFNLTSNKVYKLKLPSDLRTNQYIGAIVDSDKIEVVVTNHSICGDLSRCKLLFDSHGQQQGEPLSFPIEYKNVVSFPKVAGSMDKGTFLFGEVDGEVAGKPHNVEQIAYIGADGNATIVRFPGGSPVFRHSSMYSNTHDLYTTCKTEEPNGVTCVQYDWKSNSTAVINNITLQAQGKDTGIKGYALRVANFDKSKFLITSLECGKGSGLNCSATWVSTIDSDGKLLKATPIFDNLGCGNETTSVGSMIGDAGDQFCFYFPCYLDRPFEFSDVKSKCIAKLDL</sequence>
<name>A0ACC2P099_9HYME</name>
<accession>A0ACC2P099</accession>
<dbReference type="Proteomes" id="UP001239111">
    <property type="component" value="Chromosome 2"/>
</dbReference>
<keyword evidence="2" id="KW-1185">Reference proteome</keyword>
<evidence type="ECO:0000313" key="2">
    <source>
        <dbReference type="Proteomes" id="UP001239111"/>
    </source>
</evidence>
<organism evidence="1 2">
    <name type="scientific">Eretmocerus hayati</name>
    <dbReference type="NCBI Taxonomy" id="131215"/>
    <lineage>
        <taxon>Eukaryota</taxon>
        <taxon>Metazoa</taxon>
        <taxon>Ecdysozoa</taxon>
        <taxon>Arthropoda</taxon>
        <taxon>Hexapoda</taxon>
        <taxon>Insecta</taxon>
        <taxon>Pterygota</taxon>
        <taxon>Neoptera</taxon>
        <taxon>Endopterygota</taxon>
        <taxon>Hymenoptera</taxon>
        <taxon>Apocrita</taxon>
        <taxon>Proctotrupomorpha</taxon>
        <taxon>Chalcidoidea</taxon>
        <taxon>Aphelinidae</taxon>
        <taxon>Aphelininae</taxon>
        <taxon>Eretmocerus</taxon>
    </lineage>
</organism>
<dbReference type="EMBL" id="CM056742">
    <property type="protein sequence ID" value="KAJ8676486.1"/>
    <property type="molecule type" value="Genomic_DNA"/>
</dbReference>
<reference evidence="1" key="1">
    <citation type="submission" date="2023-04" db="EMBL/GenBank/DDBJ databases">
        <title>A chromosome-level genome assembly of the parasitoid wasp Eretmocerus hayati.</title>
        <authorList>
            <person name="Zhong Y."/>
            <person name="Liu S."/>
            <person name="Liu Y."/>
        </authorList>
    </citation>
    <scope>NUCLEOTIDE SEQUENCE</scope>
    <source>
        <strain evidence="1">ZJU_SS_LIU_2023</strain>
    </source>
</reference>